<feature type="transmembrane region" description="Helical" evidence="6">
    <location>
        <begin position="245"/>
        <end position="264"/>
    </location>
</feature>
<dbReference type="STRING" id="865937.Gilli_1839"/>
<gene>
    <name evidence="8" type="ORF">Gilli_1839</name>
</gene>
<evidence type="ECO:0000259" key="7">
    <source>
        <dbReference type="Pfam" id="PF00892"/>
    </source>
</evidence>
<dbReference type="InterPro" id="IPR050638">
    <property type="entry name" value="AA-Vitamin_Transporters"/>
</dbReference>
<dbReference type="InterPro" id="IPR000620">
    <property type="entry name" value="EamA_dom"/>
</dbReference>
<keyword evidence="4 6" id="KW-1133">Transmembrane helix</keyword>
<evidence type="ECO:0000313" key="8">
    <source>
        <dbReference type="EMBL" id="EHQ02481.1"/>
    </source>
</evidence>
<sequence>MPLKNLKWIYLILLSLVWGSSFILIKKGLIGLTALQLGSFRIFFAAVFLVLVGFKQIIKLKKQQWKWIIISGFLGSFFPAYLFAYAETEIDSAIASILNATTPLLTLIFGVLFFRIAFTQNKVLGVTVGLLGTLGLIFSGAEVNPDQNYLYSGLVILAAGCYAINVNIIKTYMADISALGIAAGNFFVLLIPSILVLVYTGFSVKEMMSDPVVSLSVLYVVILGVIGTGIALIIFNTLIQISDPVFSTSVTYTIPIVGLIWGFLDGEVFSYLQLISALVILLGVFLVNRSKNLYTKNKTTGL</sequence>
<dbReference type="EMBL" id="JH594606">
    <property type="protein sequence ID" value="EHQ02481.1"/>
    <property type="molecule type" value="Genomic_DNA"/>
</dbReference>
<dbReference type="GO" id="GO:0016020">
    <property type="term" value="C:membrane"/>
    <property type="evidence" value="ECO:0007669"/>
    <property type="project" value="UniProtKB-SubCell"/>
</dbReference>
<evidence type="ECO:0000313" key="9">
    <source>
        <dbReference type="Proteomes" id="UP000003844"/>
    </source>
</evidence>
<comment type="subcellular location">
    <subcellularLocation>
        <location evidence="1">Membrane</location>
        <topology evidence="1">Multi-pass membrane protein</topology>
    </subcellularLocation>
</comment>
<feature type="transmembrane region" description="Helical" evidence="6">
    <location>
        <begin position="176"/>
        <end position="200"/>
    </location>
</feature>
<evidence type="ECO:0000256" key="3">
    <source>
        <dbReference type="ARBA" id="ARBA00022692"/>
    </source>
</evidence>
<dbReference type="Proteomes" id="UP000003844">
    <property type="component" value="Unassembled WGS sequence"/>
</dbReference>
<dbReference type="HOGENOM" id="CLU_033863_5_2_10"/>
<feature type="transmembrane region" description="Helical" evidence="6">
    <location>
        <begin position="270"/>
        <end position="288"/>
    </location>
</feature>
<dbReference type="OrthoDB" id="1117213at2"/>
<keyword evidence="9" id="KW-1185">Reference proteome</keyword>
<feature type="transmembrane region" description="Helical" evidence="6">
    <location>
        <begin position="123"/>
        <end position="143"/>
    </location>
</feature>
<keyword evidence="5 6" id="KW-0472">Membrane</keyword>
<feature type="transmembrane region" description="Helical" evidence="6">
    <location>
        <begin position="31"/>
        <end position="54"/>
    </location>
</feature>
<evidence type="ECO:0000256" key="4">
    <source>
        <dbReference type="ARBA" id="ARBA00022989"/>
    </source>
</evidence>
<dbReference type="eggNOG" id="COG0697">
    <property type="taxonomic scope" value="Bacteria"/>
</dbReference>
<dbReference type="SUPFAM" id="SSF103481">
    <property type="entry name" value="Multidrug resistance efflux transporter EmrE"/>
    <property type="match status" value="2"/>
</dbReference>
<protein>
    <recommendedName>
        <fullName evidence="7">EamA domain-containing protein</fullName>
    </recommendedName>
</protein>
<feature type="domain" description="EamA" evidence="7">
    <location>
        <begin position="154"/>
        <end position="288"/>
    </location>
</feature>
<evidence type="ECO:0000256" key="2">
    <source>
        <dbReference type="ARBA" id="ARBA00007362"/>
    </source>
</evidence>
<evidence type="ECO:0000256" key="1">
    <source>
        <dbReference type="ARBA" id="ARBA00004141"/>
    </source>
</evidence>
<feature type="domain" description="EamA" evidence="7">
    <location>
        <begin position="9"/>
        <end position="137"/>
    </location>
</feature>
<feature type="transmembrane region" description="Helical" evidence="6">
    <location>
        <begin position="212"/>
        <end position="238"/>
    </location>
</feature>
<accession>H2BRZ4</accession>
<comment type="similarity">
    <text evidence="2">Belongs to the EamA transporter family.</text>
</comment>
<dbReference type="PANTHER" id="PTHR32322:SF2">
    <property type="entry name" value="EAMA DOMAIN-CONTAINING PROTEIN"/>
    <property type="match status" value="1"/>
</dbReference>
<feature type="transmembrane region" description="Helical" evidence="6">
    <location>
        <begin position="7"/>
        <end position="25"/>
    </location>
</feature>
<dbReference type="RefSeq" id="WP_006988791.1">
    <property type="nucleotide sequence ID" value="NZ_JH594606.1"/>
</dbReference>
<dbReference type="Pfam" id="PF00892">
    <property type="entry name" value="EamA"/>
    <property type="match status" value="2"/>
</dbReference>
<evidence type="ECO:0000256" key="5">
    <source>
        <dbReference type="ARBA" id="ARBA00023136"/>
    </source>
</evidence>
<dbReference type="PANTHER" id="PTHR32322">
    <property type="entry name" value="INNER MEMBRANE TRANSPORTER"/>
    <property type="match status" value="1"/>
</dbReference>
<organism evidence="8 9">
    <name type="scientific">Gillisia limnaea (strain DSM 15749 / LMG 21470 / R-8282)</name>
    <dbReference type="NCBI Taxonomy" id="865937"/>
    <lineage>
        <taxon>Bacteria</taxon>
        <taxon>Pseudomonadati</taxon>
        <taxon>Bacteroidota</taxon>
        <taxon>Flavobacteriia</taxon>
        <taxon>Flavobacteriales</taxon>
        <taxon>Flavobacteriaceae</taxon>
        <taxon>Gillisia</taxon>
    </lineage>
</organism>
<feature type="transmembrane region" description="Helical" evidence="6">
    <location>
        <begin position="92"/>
        <end position="116"/>
    </location>
</feature>
<feature type="transmembrane region" description="Helical" evidence="6">
    <location>
        <begin position="149"/>
        <end position="169"/>
    </location>
</feature>
<name>H2BRZ4_GILLR</name>
<evidence type="ECO:0000256" key="6">
    <source>
        <dbReference type="SAM" id="Phobius"/>
    </source>
</evidence>
<reference evidence="9" key="1">
    <citation type="journal article" date="2012" name="Stand. Genomic Sci.">
        <title>Genome sequence of the Antarctic rhodopsins-containing flavobacterium Gillisia limnaea type strain (R-8282(T)).</title>
        <authorList>
            <person name="Riedel T."/>
            <person name="Held B."/>
            <person name="Nolan M."/>
            <person name="Lucas S."/>
            <person name="Lapidus A."/>
            <person name="Tice H."/>
            <person name="Del Rio T.G."/>
            <person name="Cheng J.F."/>
            <person name="Han C."/>
            <person name="Tapia R."/>
            <person name="Goodwin L.A."/>
            <person name="Pitluck S."/>
            <person name="Liolios K."/>
            <person name="Mavromatis K."/>
            <person name="Pagani I."/>
            <person name="Ivanova N."/>
            <person name="Mikhailova N."/>
            <person name="Pati A."/>
            <person name="Chen A."/>
            <person name="Palaniappan K."/>
            <person name="Land M."/>
            <person name="Rohde M."/>
            <person name="Tindall B.J."/>
            <person name="Detter J.C."/>
            <person name="Goker M."/>
            <person name="Bristow J."/>
            <person name="Eisen J.A."/>
            <person name="Markowitz V."/>
            <person name="Hugenholtz P."/>
            <person name="Kyrpides N.C."/>
            <person name="Klenk H.P."/>
            <person name="Woyke T."/>
        </authorList>
    </citation>
    <scope>NUCLEOTIDE SEQUENCE [LARGE SCALE GENOMIC DNA]</scope>
    <source>
        <strain evidence="9">DSM 15749 / LMG 21470 / R-8282</strain>
    </source>
</reference>
<feature type="transmembrane region" description="Helical" evidence="6">
    <location>
        <begin position="66"/>
        <end position="86"/>
    </location>
</feature>
<dbReference type="AlphaFoldDB" id="H2BRZ4"/>
<keyword evidence="3 6" id="KW-0812">Transmembrane</keyword>
<dbReference type="InterPro" id="IPR037185">
    <property type="entry name" value="EmrE-like"/>
</dbReference>
<proteinExistence type="inferred from homology"/>